<dbReference type="EMBL" id="CP063304">
    <property type="protein sequence ID" value="QOV20447.1"/>
    <property type="molecule type" value="Genomic_DNA"/>
</dbReference>
<evidence type="ECO:0000256" key="8">
    <source>
        <dbReference type="ARBA" id="ARBA00034617"/>
    </source>
</evidence>
<dbReference type="CDD" id="cd17932">
    <property type="entry name" value="DEXQc_UvrD"/>
    <property type="match status" value="1"/>
</dbReference>
<keyword evidence="5 11" id="KW-0067">ATP-binding</keyword>
<protein>
    <recommendedName>
        <fullName evidence="9">DNA 3'-5' helicase</fullName>
        <ecNumber evidence="9">5.6.2.4</ecNumber>
    </recommendedName>
</protein>
<keyword evidence="7" id="KW-0413">Isomerase</keyword>
<keyword evidence="3 11" id="KW-0378">Hydrolase</keyword>
<evidence type="ECO:0000256" key="7">
    <source>
        <dbReference type="ARBA" id="ARBA00023235"/>
    </source>
</evidence>
<accession>A0A7M2RLM5</accession>
<keyword evidence="4 11" id="KW-0347">Helicase</keyword>
<keyword evidence="15" id="KW-1185">Reference proteome</keyword>
<dbReference type="Gene3D" id="1.10.486.10">
    <property type="entry name" value="PCRA, domain 4"/>
    <property type="match status" value="1"/>
</dbReference>
<dbReference type="GO" id="GO:0016787">
    <property type="term" value="F:hydrolase activity"/>
    <property type="evidence" value="ECO:0007669"/>
    <property type="project" value="UniProtKB-UniRule"/>
</dbReference>
<dbReference type="InterPro" id="IPR014016">
    <property type="entry name" value="UvrD-like_ATP-bd"/>
</dbReference>
<comment type="catalytic activity">
    <reaction evidence="10">
        <text>ATP + H2O = ADP + phosphate + H(+)</text>
        <dbReference type="Rhea" id="RHEA:13065"/>
        <dbReference type="ChEBI" id="CHEBI:15377"/>
        <dbReference type="ChEBI" id="CHEBI:15378"/>
        <dbReference type="ChEBI" id="CHEBI:30616"/>
        <dbReference type="ChEBI" id="CHEBI:43474"/>
        <dbReference type="ChEBI" id="CHEBI:456216"/>
        <dbReference type="EC" id="5.6.2.4"/>
    </reaction>
</comment>
<dbReference type="GO" id="GO:0005524">
    <property type="term" value="F:ATP binding"/>
    <property type="evidence" value="ECO:0007669"/>
    <property type="project" value="UniProtKB-UniRule"/>
</dbReference>
<dbReference type="GO" id="GO:0000725">
    <property type="term" value="P:recombinational repair"/>
    <property type="evidence" value="ECO:0007669"/>
    <property type="project" value="TreeGrafter"/>
</dbReference>
<dbReference type="GO" id="GO:0003677">
    <property type="term" value="F:DNA binding"/>
    <property type="evidence" value="ECO:0007669"/>
    <property type="project" value="UniProtKB-KW"/>
</dbReference>
<evidence type="ECO:0000256" key="10">
    <source>
        <dbReference type="ARBA" id="ARBA00048988"/>
    </source>
</evidence>
<comment type="similarity">
    <text evidence="1">Belongs to the helicase family. UvrD subfamily.</text>
</comment>
<dbReference type="InterPro" id="IPR013986">
    <property type="entry name" value="DExx_box_DNA_helicase_dom_sf"/>
</dbReference>
<evidence type="ECO:0000256" key="9">
    <source>
        <dbReference type="ARBA" id="ARBA00034808"/>
    </source>
</evidence>
<keyword evidence="6" id="KW-0238">DNA-binding</keyword>
<dbReference type="Proteomes" id="UP000593601">
    <property type="component" value="Chromosome"/>
</dbReference>
<organism evidence="14 15">
    <name type="scientific">Blautia liquoris</name>
    <dbReference type="NCBI Taxonomy" id="2779518"/>
    <lineage>
        <taxon>Bacteria</taxon>
        <taxon>Bacillati</taxon>
        <taxon>Bacillota</taxon>
        <taxon>Clostridia</taxon>
        <taxon>Lachnospirales</taxon>
        <taxon>Lachnospiraceae</taxon>
        <taxon>Blautia</taxon>
    </lineage>
</organism>
<evidence type="ECO:0000256" key="11">
    <source>
        <dbReference type="PROSITE-ProRule" id="PRU00560"/>
    </source>
</evidence>
<feature type="binding site" evidence="11">
    <location>
        <begin position="22"/>
        <end position="29"/>
    </location>
    <ligand>
        <name>ATP</name>
        <dbReference type="ChEBI" id="CHEBI:30616"/>
    </ligand>
</feature>
<dbReference type="InterPro" id="IPR000212">
    <property type="entry name" value="DNA_helicase_UvrD/REP"/>
</dbReference>
<dbReference type="PROSITE" id="PS51217">
    <property type="entry name" value="UVRD_HELICASE_CTER"/>
    <property type="match status" value="1"/>
</dbReference>
<evidence type="ECO:0000313" key="14">
    <source>
        <dbReference type="EMBL" id="QOV20447.1"/>
    </source>
</evidence>
<dbReference type="GO" id="GO:0043138">
    <property type="term" value="F:3'-5' DNA helicase activity"/>
    <property type="evidence" value="ECO:0007669"/>
    <property type="project" value="UniProtKB-EC"/>
</dbReference>
<name>A0A7M2RLM5_9FIRM</name>
<dbReference type="Pfam" id="PF13361">
    <property type="entry name" value="UvrD_C"/>
    <property type="match status" value="1"/>
</dbReference>
<dbReference type="Gene3D" id="1.10.10.160">
    <property type="match status" value="1"/>
</dbReference>
<evidence type="ECO:0000313" key="15">
    <source>
        <dbReference type="Proteomes" id="UP000593601"/>
    </source>
</evidence>
<dbReference type="EC" id="5.6.2.4" evidence="9"/>
<dbReference type="Pfam" id="PF00580">
    <property type="entry name" value="UvrD-helicase"/>
    <property type="match status" value="1"/>
</dbReference>
<evidence type="ECO:0000256" key="5">
    <source>
        <dbReference type="ARBA" id="ARBA00022840"/>
    </source>
</evidence>
<evidence type="ECO:0000259" key="13">
    <source>
        <dbReference type="PROSITE" id="PS51217"/>
    </source>
</evidence>
<dbReference type="SUPFAM" id="SSF52540">
    <property type="entry name" value="P-loop containing nucleoside triphosphate hydrolases"/>
    <property type="match status" value="1"/>
</dbReference>
<evidence type="ECO:0000256" key="3">
    <source>
        <dbReference type="ARBA" id="ARBA00022801"/>
    </source>
</evidence>
<dbReference type="PROSITE" id="PS51198">
    <property type="entry name" value="UVRD_HELICASE_ATP_BIND"/>
    <property type="match status" value="1"/>
</dbReference>
<dbReference type="CDD" id="cd18807">
    <property type="entry name" value="SF1_C_UvrD"/>
    <property type="match status" value="1"/>
</dbReference>
<dbReference type="PANTHER" id="PTHR11070">
    <property type="entry name" value="UVRD / RECB / PCRA DNA HELICASE FAMILY MEMBER"/>
    <property type="match status" value="1"/>
</dbReference>
<feature type="domain" description="UvrD-like helicase C-terminal" evidence="13">
    <location>
        <begin position="276"/>
        <end position="538"/>
    </location>
</feature>
<evidence type="ECO:0000256" key="1">
    <source>
        <dbReference type="ARBA" id="ARBA00009922"/>
    </source>
</evidence>
<reference evidence="14 15" key="1">
    <citation type="submission" date="2020-10" db="EMBL/GenBank/DDBJ databases">
        <title>Blautia liquoris sp.nov., isolated from the mud in a fermentation cellar used for the production of Chinese strong-flavoured liquor.</title>
        <authorList>
            <person name="Lu L."/>
        </authorList>
    </citation>
    <scope>NUCLEOTIDE SEQUENCE [LARGE SCALE GENOMIC DNA]</scope>
    <source>
        <strain evidence="14 15">LZLJ-3</strain>
    </source>
</reference>
<evidence type="ECO:0000256" key="6">
    <source>
        <dbReference type="ARBA" id="ARBA00023125"/>
    </source>
</evidence>
<dbReference type="InterPro" id="IPR027417">
    <property type="entry name" value="P-loop_NTPase"/>
</dbReference>
<dbReference type="RefSeq" id="WP_193736767.1">
    <property type="nucleotide sequence ID" value="NZ_CP063304.1"/>
</dbReference>
<dbReference type="PANTHER" id="PTHR11070:SF2">
    <property type="entry name" value="ATP-DEPENDENT DNA HELICASE SRS2"/>
    <property type="match status" value="1"/>
</dbReference>
<keyword evidence="2 11" id="KW-0547">Nucleotide-binding</keyword>
<comment type="catalytic activity">
    <reaction evidence="8">
        <text>Couples ATP hydrolysis with the unwinding of duplex DNA by translocating in the 3'-5' direction.</text>
        <dbReference type="EC" id="5.6.2.4"/>
    </reaction>
</comment>
<dbReference type="KEGG" id="bliq:INP51_05740"/>
<dbReference type="Gene3D" id="3.40.50.300">
    <property type="entry name" value="P-loop containing nucleotide triphosphate hydrolases"/>
    <property type="match status" value="2"/>
</dbReference>
<sequence length="610" mass="72312">MKFNDAQKEAVAHMDGPMMVLAGPGSGKTTVITGRTGNLIKQGISASSILVVTFTKAAAREMRERYLRLMNLHTSQVTFGTFHGVFYGILRHTYKLSGQNILSEDQKMKLLRELVDAFCQETEDENDLLENVSREISIVKDGRMDISYYYSKCLPEEAFRKIFTEYKSWMNNSRKLDFDDIMVWTYELFHKRPDILKLWQNKFQYILIDEFQDINPIQYDIIRMLAAPLNNLFIVGDDDQSIYRFRGAKPEIMLNFPKDYPDARQVNLDMNYRSTGEIVKKSQILIRENDKRFSKRLQTCREEGESIDIHIFEDDQSEVAYMIDDIREYLKSGKEYQDIAVLFRTNTASRKSVEQLMAYNMPFHIRDGLPNLYEHWIAKDIIAYLNIAGGSRKRSDFLRIANKPNRYLARKVFFDPEVSFESLYQEYEERQWMWERIEKLEHDLKVLKPMTPFGAMNYIRYGIGYEEYLKEYAQYRRIRVDELHEVLDELQDTTRGFDHVKDWYQHINLYTEQLKRQNQDKKNQPEGITISTLHSIKGLEYDNVYILDVNEGMIPYKKAILPEDLEEERRMFYVGMTRAKNKLHLFAVQKRREKKEEMSRFLLEIAPNLS</sequence>
<evidence type="ECO:0000259" key="12">
    <source>
        <dbReference type="PROSITE" id="PS51198"/>
    </source>
</evidence>
<gene>
    <name evidence="14" type="ORF">INP51_05740</name>
</gene>
<evidence type="ECO:0000256" key="4">
    <source>
        <dbReference type="ARBA" id="ARBA00022806"/>
    </source>
</evidence>
<feature type="domain" description="UvrD-like helicase ATP-binding" evidence="12">
    <location>
        <begin position="1"/>
        <end position="275"/>
    </location>
</feature>
<dbReference type="AlphaFoldDB" id="A0A7M2RLM5"/>
<evidence type="ECO:0000256" key="2">
    <source>
        <dbReference type="ARBA" id="ARBA00022741"/>
    </source>
</evidence>
<dbReference type="InterPro" id="IPR014017">
    <property type="entry name" value="DNA_helicase_UvrD-like_C"/>
</dbReference>
<proteinExistence type="inferred from homology"/>